<dbReference type="InterPro" id="IPR036322">
    <property type="entry name" value="WD40_repeat_dom_sf"/>
</dbReference>
<dbReference type="Pfam" id="PF00400">
    <property type="entry name" value="WD40"/>
    <property type="match status" value="1"/>
</dbReference>
<comment type="caution">
    <text evidence="5">The sequence shown here is derived from an EMBL/GenBank/DDBJ whole genome shotgun (WGS) entry which is preliminary data.</text>
</comment>
<dbReference type="PANTHER" id="PTHR22652:SF0">
    <property type="entry name" value="NUCLEOPORIN NUP43"/>
    <property type="match status" value="1"/>
</dbReference>
<dbReference type="EMBL" id="JANBPY010002342">
    <property type="protein sequence ID" value="KAJ1955414.1"/>
    <property type="molecule type" value="Genomic_DNA"/>
</dbReference>
<keyword evidence="3" id="KW-0677">Repeat</keyword>
<dbReference type="InterPro" id="IPR015943">
    <property type="entry name" value="WD40/YVTN_repeat-like_dom_sf"/>
</dbReference>
<evidence type="ECO:0000313" key="6">
    <source>
        <dbReference type="Proteomes" id="UP001150925"/>
    </source>
</evidence>
<keyword evidence="4" id="KW-0539">Nucleus</keyword>
<dbReference type="PANTHER" id="PTHR22652">
    <property type="entry name" value="NUCLEOPORIN NUP43"/>
    <property type="match status" value="1"/>
</dbReference>
<evidence type="ECO:0000256" key="3">
    <source>
        <dbReference type="ARBA" id="ARBA00022737"/>
    </source>
</evidence>
<comment type="subcellular location">
    <subcellularLocation>
        <location evidence="1">Nucleus</location>
    </subcellularLocation>
</comment>
<dbReference type="Gene3D" id="2.130.10.10">
    <property type="entry name" value="YVTN repeat-like/Quinoprotein amine dehydrogenase"/>
    <property type="match status" value="1"/>
</dbReference>
<name>A0A9W8E0Y0_9FUNG</name>
<dbReference type="OrthoDB" id="427795at2759"/>
<accession>A0A9W8E0Y0</accession>
<evidence type="ECO:0008006" key="7">
    <source>
        <dbReference type="Google" id="ProtNLM"/>
    </source>
</evidence>
<dbReference type="GO" id="GO:0031080">
    <property type="term" value="C:nuclear pore outer ring"/>
    <property type="evidence" value="ECO:0007669"/>
    <property type="project" value="TreeGrafter"/>
</dbReference>
<dbReference type="SMART" id="SM00320">
    <property type="entry name" value="WD40"/>
    <property type="match status" value="5"/>
</dbReference>
<dbReference type="AlphaFoldDB" id="A0A9W8E0Y0"/>
<evidence type="ECO:0000313" key="5">
    <source>
        <dbReference type="EMBL" id="KAJ1955414.1"/>
    </source>
</evidence>
<organism evidence="5 6">
    <name type="scientific">Dispira parvispora</name>
    <dbReference type="NCBI Taxonomy" id="1520584"/>
    <lineage>
        <taxon>Eukaryota</taxon>
        <taxon>Fungi</taxon>
        <taxon>Fungi incertae sedis</taxon>
        <taxon>Zoopagomycota</taxon>
        <taxon>Kickxellomycotina</taxon>
        <taxon>Dimargaritomycetes</taxon>
        <taxon>Dimargaritales</taxon>
        <taxon>Dimargaritaceae</taxon>
        <taxon>Dispira</taxon>
    </lineage>
</organism>
<proteinExistence type="predicted"/>
<keyword evidence="2" id="KW-0853">WD repeat</keyword>
<evidence type="ECO:0000256" key="1">
    <source>
        <dbReference type="ARBA" id="ARBA00004123"/>
    </source>
</evidence>
<sequence length="357" mass="38715">MDQFFVQPVEKKVSSVAWLQQSNVHNEPFLRFYSGTWDHGADNELVLWKCPGPDVRSRQLDSDFEAAPLARVNHSGDVADILVVQRDLCMTASSTGQLYVYKTSDNAGPDNMSLTLTQTLSPSSSKASSASLSANAPCVALASQPLAGSSCDIACVDEAGRLSFFQVDQPHPLAQVQADCLPLYDVTWLSSHTVLTVSRSGQLKLFDRRDPQEPLVVVVDPETPNVAINCAAGHPSQTHRLATGNKLGNVLSWDIRKMQEPVSQTVEAHDGEINDILFHPGRPFTIITASEDSSCGVLDLGASAGLQMGQYPTTTRPPVRKLQNLYNCLPINALDYHATANILLAGSDSTNLLFQIE</sequence>
<protein>
    <recommendedName>
        <fullName evidence="7">Nucleoporin Nup43</fullName>
    </recommendedName>
</protein>
<gene>
    <name evidence="5" type="ORF">IWQ62_005537</name>
</gene>
<dbReference type="Proteomes" id="UP001150925">
    <property type="component" value="Unassembled WGS sequence"/>
</dbReference>
<keyword evidence="6" id="KW-1185">Reference proteome</keyword>
<evidence type="ECO:0000256" key="2">
    <source>
        <dbReference type="ARBA" id="ARBA00022574"/>
    </source>
</evidence>
<reference evidence="5" key="1">
    <citation type="submission" date="2022-07" db="EMBL/GenBank/DDBJ databases">
        <title>Phylogenomic reconstructions and comparative analyses of Kickxellomycotina fungi.</title>
        <authorList>
            <person name="Reynolds N.K."/>
            <person name="Stajich J.E."/>
            <person name="Barry K."/>
            <person name="Grigoriev I.V."/>
            <person name="Crous P."/>
            <person name="Smith M.E."/>
        </authorList>
    </citation>
    <scope>NUCLEOTIDE SEQUENCE</scope>
    <source>
        <strain evidence="5">RSA 1196</strain>
    </source>
</reference>
<dbReference type="InterPro" id="IPR001680">
    <property type="entry name" value="WD40_rpt"/>
</dbReference>
<dbReference type="SUPFAM" id="SSF50978">
    <property type="entry name" value="WD40 repeat-like"/>
    <property type="match status" value="1"/>
</dbReference>
<evidence type="ECO:0000256" key="4">
    <source>
        <dbReference type="ARBA" id="ARBA00023242"/>
    </source>
</evidence>